<evidence type="ECO:0008006" key="3">
    <source>
        <dbReference type="Google" id="ProtNLM"/>
    </source>
</evidence>
<accession>A0A2M7BAT5</accession>
<reference evidence="2" key="1">
    <citation type="submission" date="2017-09" db="EMBL/GenBank/DDBJ databases">
        <title>Depth-based differentiation of microbial function through sediment-hosted aquifers and enrichment of novel symbionts in the deep terrestrial subsurface.</title>
        <authorList>
            <person name="Probst A.J."/>
            <person name="Ladd B."/>
            <person name="Jarett J.K."/>
            <person name="Geller-Mcgrath D.E."/>
            <person name="Sieber C.M.K."/>
            <person name="Emerson J.B."/>
            <person name="Anantharaman K."/>
            <person name="Thomas B.C."/>
            <person name="Malmstrom R."/>
            <person name="Stieglmeier M."/>
            <person name="Klingl A."/>
            <person name="Woyke T."/>
            <person name="Ryan C.M."/>
            <person name="Banfield J.F."/>
        </authorList>
    </citation>
    <scope>NUCLEOTIDE SEQUENCE [LARGE SCALE GENOMIC DNA]</scope>
</reference>
<gene>
    <name evidence="1" type="ORF">COS54_03640</name>
</gene>
<dbReference type="AlphaFoldDB" id="A0A2M7BAT5"/>
<proteinExistence type="predicted"/>
<organism evidence="1 2">
    <name type="scientific">Candidatus Shapirobacteria bacterium CG03_land_8_20_14_0_80_39_12</name>
    <dbReference type="NCBI Taxonomy" id="1974879"/>
    <lineage>
        <taxon>Bacteria</taxon>
        <taxon>Candidatus Shapironibacteriota</taxon>
    </lineage>
</organism>
<comment type="caution">
    <text evidence="1">The sequence shown here is derived from an EMBL/GenBank/DDBJ whole genome shotgun (WGS) entry which is preliminary data.</text>
</comment>
<dbReference type="EMBL" id="PEVC01000061">
    <property type="protein sequence ID" value="PIV00192.1"/>
    <property type="molecule type" value="Genomic_DNA"/>
</dbReference>
<dbReference type="SUPFAM" id="SSF48208">
    <property type="entry name" value="Six-hairpin glycosidases"/>
    <property type="match status" value="1"/>
</dbReference>
<protein>
    <recommendedName>
        <fullName evidence="3">Glycosyltransferase</fullName>
    </recommendedName>
</protein>
<dbReference type="InterPro" id="IPR008928">
    <property type="entry name" value="6-hairpin_glycosidase_sf"/>
</dbReference>
<evidence type="ECO:0000313" key="1">
    <source>
        <dbReference type="EMBL" id="PIV00192.1"/>
    </source>
</evidence>
<evidence type="ECO:0000313" key="2">
    <source>
        <dbReference type="Proteomes" id="UP000229631"/>
    </source>
</evidence>
<dbReference type="Gene3D" id="1.50.10.20">
    <property type="match status" value="1"/>
</dbReference>
<dbReference type="Proteomes" id="UP000229631">
    <property type="component" value="Unassembled WGS sequence"/>
</dbReference>
<dbReference type="GO" id="GO:0005975">
    <property type="term" value="P:carbohydrate metabolic process"/>
    <property type="evidence" value="ECO:0007669"/>
    <property type="project" value="InterPro"/>
</dbReference>
<sequence>MEKTSTGRFSLPALKFDHLYRLTDKTGILEHSFFAIPDKNHGYTTDDNARALQVCLRWGKCISNREKLIDTYLKFLILAKKDNGFFNDLKPDLQWKNCSNPLGEHFGRAMYALAEIANEDIDEKRRKTADLTFQQMSGLIDLTLSQRTLANLIAAFYHRQKTAKNFSEIKEKTKNLADFLIQKKQSFSDSNWHWFEEILSYDNGRLPSALIYAYKILGKKPYLKVALETLDFLLETTFDRQKDYFSFPGNKSWFTKDGKRVLYGQQPVEAGSTVEACCLAFEVTREKQYYHFAKKALAWYHGENILDVSLVDKETGGVKDGIDTAGVNPNQGAESILSYLIAYHSFKKVQL</sequence>
<name>A0A2M7BAT5_9BACT</name>